<organism evidence="2 3">
    <name type="scientific">Marinactinospora thermotolerans DSM 45154</name>
    <dbReference type="NCBI Taxonomy" id="1122192"/>
    <lineage>
        <taxon>Bacteria</taxon>
        <taxon>Bacillati</taxon>
        <taxon>Actinomycetota</taxon>
        <taxon>Actinomycetes</taxon>
        <taxon>Streptosporangiales</taxon>
        <taxon>Nocardiopsidaceae</taxon>
        <taxon>Marinactinospora</taxon>
    </lineage>
</organism>
<feature type="region of interest" description="Disordered" evidence="1">
    <location>
        <begin position="1"/>
        <end position="29"/>
    </location>
</feature>
<feature type="compositionally biased region" description="Polar residues" evidence="1">
    <location>
        <begin position="1"/>
        <end position="17"/>
    </location>
</feature>
<keyword evidence="3" id="KW-1185">Reference proteome</keyword>
<protein>
    <submittedName>
        <fullName evidence="2">Uncharacterized protein</fullName>
    </submittedName>
</protein>
<proteinExistence type="predicted"/>
<dbReference type="AlphaFoldDB" id="A0A1T4TD33"/>
<dbReference type="Proteomes" id="UP000190637">
    <property type="component" value="Unassembled WGS sequence"/>
</dbReference>
<gene>
    <name evidence="2" type="ORF">SAMN02745673_04808</name>
</gene>
<reference evidence="2 3" key="1">
    <citation type="submission" date="2017-02" db="EMBL/GenBank/DDBJ databases">
        <authorList>
            <person name="Peterson S.W."/>
        </authorList>
    </citation>
    <scope>NUCLEOTIDE SEQUENCE [LARGE SCALE GENOMIC DNA]</scope>
    <source>
        <strain evidence="2 3">DSM 45154</strain>
    </source>
</reference>
<accession>A0A1T4TD33</accession>
<evidence type="ECO:0000313" key="2">
    <source>
        <dbReference type="EMBL" id="SKA38241.1"/>
    </source>
</evidence>
<dbReference type="EMBL" id="FUWS01000018">
    <property type="protein sequence ID" value="SKA38241.1"/>
    <property type="molecule type" value="Genomic_DNA"/>
</dbReference>
<name>A0A1T4TD33_9ACTN</name>
<sequence length="89" mass="10120">MTHDSSGITRSTASSQPRPGVPGSSPSANYAAFCRESERARELGWHLTRTERWYGWEYTLTSWDGGHSETFSWLAEVQVRLHQIAEAHR</sequence>
<dbReference type="STRING" id="1122192.SAMN02745673_04808"/>
<evidence type="ECO:0000313" key="3">
    <source>
        <dbReference type="Proteomes" id="UP000190637"/>
    </source>
</evidence>
<evidence type="ECO:0000256" key="1">
    <source>
        <dbReference type="SAM" id="MobiDB-lite"/>
    </source>
</evidence>